<accession>A0A336MDN0</accession>
<feature type="domain" description="Glycosyl hydrolase family 31 C-terminal" evidence="8">
    <location>
        <begin position="572"/>
        <end position="651"/>
    </location>
</feature>
<feature type="signal peptide" evidence="6">
    <location>
        <begin position="1"/>
        <end position="21"/>
    </location>
</feature>
<dbReference type="GO" id="GO:0005975">
    <property type="term" value="P:carbohydrate metabolic process"/>
    <property type="evidence" value="ECO:0007669"/>
    <property type="project" value="InterPro"/>
</dbReference>
<sequence length="661" mass="76732">MKTFRMLSVLLVIFLINYGNACEYKEFAYKLSSISNKNTFMEVKYQYPYGGPLCTVYRNDVIVQQIQMDDNLGTFVERVFIPNKNGFEIMGNDRRILFEITVDTADFVEFNVFRNLNNYETNLNSSRDCISLDNDNVHWYGGPEQNYQQYWPIEKQKYDDYDYIPKELDYMAIAERYWLNSKGSYIYFSFDTPLFVTQIPNKSLCLSAEKKLPYNTESSSFVSNYFIGVGQNPKETHLKAIELHLKKPSGIPDERMATHPIWSTWARYKRDIDEKLVEDFADEIIKNGFDNSQIEIDDFWEECYGSLTVNKTKFPDMKGLVNKLKNDGFRVTLWIHPFINKDCQPYYDEAINEKYVVFDHKNNPDTKWWNSDENQAAYIDFTKEEASKWFIDRLHKLKDEYGFDSFKFDAGETSWAPSDPVLQGDKSLHPALMTTNFCRDLSQFGSLLEVRTGWGTQDLPNFVRMLDKDTYFELENNGLHSLVTTLLVMNMNGYPFVLPDMIGGNGYNARPGKELFIRWLEANVFMPSIQFSYVPWDYDEETIEISKKLTKLHEQVATPAIIEAMNKAVQDGTPVNPPIWWIAPESQVALGVGDQFLLGEKIMVAPILKEGETKRDIYLPSGSWKDGNGETYTGNQWIKDYPAPLGTIPYFSLQTTFKVEL</sequence>
<organism evidence="9">
    <name type="scientific">Culicoides sonorensis</name>
    <name type="common">Biting midge</name>
    <dbReference type="NCBI Taxonomy" id="179676"/>
    <lineage>
        <taxon>Eukaryota</taxon>
        <taxon>Metazoa</taxon>
        <taxon>Ecdysozoa</taxon>
        <taxon>Arthropoda</taxon>
        <taxon>Hexapoda</taxon>
        <taxon>Insecta</taxon>
        <taxon>Pterygota</taxon>
        <taxon>Neoptera</taxon>
        <taxon>Endopterygota</taxon>
        <taxon>Diptera</taxon>
        <taxon>Nematocera</taxon>
        <taxon>Chironomoidea</taxon>
        <taxon>Ceratopogonidae</taxon>
        <taxon>Ceratopogoninae</taxon>
        <taxon>Culicoides</taxon>
        <taxon>Monoculicoides</taxon>
    </lineage>
</organism>
<dbReference type="PANTHER" id="PTHR43053:SF4">
    <property type="entry name" value="MYOGENESIS-REGULATING GLYCOSIDASE"/>
    <property type="match status" value="1"/>
</dbReference>
<evidence type="ECO:0000313" key="9">
    <source>
        <dbReference type="EMBL" id="SSX27019.1"/>
    </source>
</evidence>
<dbReference type="OMA" id="NEYRACW"/>
<dbReference type="EMBL" id="UFQT01000758">
    <property type="protein sequence ID" value="SSX27019.1"/>
    <property type="molecule type" value="Genomic_DNA"/>
</dbReference>
<keyword evidence="3 5" id="KW-0378">Hydrolase</keyword>
<dbReference type="VEuPathDB" id="VectorBase:CSON014090"/>
<reference evidence="9" key="1">
    <citation type="submission" date="2018-07" db="EMBL/GenBank/DDBJ databases">
        <authorList>
            <person name="Quirk P.G."/>
            <person name="Krulwich T.A."/>
        </authorList>
    </citation>
    <scope>NUCLEOTIDE SEQUENCE</scope>
</reference>
<dbReference type="InterPro" id="IPR013780">
    <property type="entry name" value="Glyco_hydro_b"/>
</dbReference>
<gene>
    <name evidence="9" type="primary">CSON014090</name>
</gene>
<evidence type="ECO:0000259" key="8">
    <source>
        <dbReference type="Pfam" id="PF21365"/>
    </source>
</evidence>
<dbReference type="Gene3D" id="2.60.40.1180">
    <property type="entry name" value="Golgi alpha-mannosidase II"/>
    <property type="match status" value="1"/>
</dbReference>
<dbReference type="InterPro" id="IPR000322">
    <property type="entry name" value="Glyco_hydro_31_TIM"/>
</dbReference>
<keyword evidence="2 6" id="KW-0732">Signal</keyword>
<dbReference type="SUPFAM" id="SSF51445">
    <property type="entry name" value="(Trans)glycosidases"/>
    <property type="match status" value="1"/>
</dbReference>
<evidence type="ECO:0000256" key="2">
    <source>
        <dbReference type="ARBA" id="ARBA00022729"/>
    </source>
</evidence>
<dbReference type="GO" id="GO:0004553">
    <property type="term" value="F:hydrolase activity, hydrolyzing O-glycosyl compounds"/>
    <property type="evidence" value="ECO:0007669"/>
    <property type="project" value="InterPro"/>
</dbReference>
<feature type="domain" description="Glycoside hydrolase family 31 TIM barrel" evidence="7">
    <location>
        <begin position="263"/>
        <end position="553"/>
    </location>
</feature>
<proteinExistence type="inferred from homology"/>
<dbReference type="InterPro" id="IPR017853">
    <property type="entry name" value="GH"/>
</dbReference>
<evidence type="ECO:0000256" key="3">
    <source>
        <dbReference type="ARBA" id="ARBA00022801"/>
    </source>
</evidence>
<dbReference type="Pfam" id="PF21365">
    <property type="entry name" value="Glyco_hydro_31_3rd"/>
    <property type="match status" value="1"/>
</dbReference>
<dbReference type="Pfam" id="PF01055">
    <property type="entry name" value="Glyco_hydro_31_2nd"/>
    <property type="match status" value="1"/>
</dbReference>
<protein>
    <submittedName>
        <fullName evidence="9">CSON014090 protein</fullName>
    </submittedName>
</protein>
<evidence type="ECO:0000256" key="6">
    <source>
        <dbReference type="SAM" id="SignalP"/>
    </source>
</evidence>
<feature type="chain" id="PRO_5016280090" evidence="6">
    <location>
        <begin position="22"/>
        <end position="661"/>
    </location>
</feature>
<dbReference type="InterPro" id="IPR050985">
    <property type="entry name" value="Alpha-glycosidase_related"/>
</dbReference>
<evidence type="ECO:0000259" key="7">
    <source>
        <dbReference type="Pfam" id="PF01055"/>
    </source>
</evidence>
<name>A0A336MDN0_CULSO</name>
<comment type="similarity">
    <text evidence="1 5">Belongs to the glycosyl hydrolase 31 family.</text>
</comment>
<dbReference type="AlphaFoldDB" id="A0A336MDN0"/>
<keyword evidence="4 5" id="KW-0326">Glycosidase</keyword>
<dbReference type="CDD" id="cd06592">
    <property type="entry name" value="GH31_NET37"/>
    <property type="match status" value="1"/>
</dbReference>
<evidence type="ECO:0000256" key="4">
    <source>
        <dbReference type="ARBA" id="ARBA00023295"/>
    </source>
</evidence>
<dbReference type="InterPro" id="IPR048395">
    <property type="entry name" value="Glyco_hydro_31_C"/>
</dbReference>
<evidence type="ECO:0000256" key="5">
    <source>
        <dbReference type="RuleBase" id="RU361185"/>
    </source>
</evidence>
<dbReference type="Gene3D" id="3.20.20.80">
    <property type="entry name" value="Glycosidases"/>
    <property type="match status" value="1"/>
</dbReference>
<dbReference type="SUPFAM" id="SSF51011">
    <property type="entry name" value="Glycosyl hydrolase domain"/>
    <property type="match status" value="1"/>
</dbReference>
<dbReference type="PANTHER" id="PTHR43053">
    <property type="entry name" value="GLYCOSIDASE FAMILY 31"/>
    <property type="match status" value="1"/>
</dbReference>
<evidence type="ECO:0000256" key="1">
    <source>
        <dbReference type="ARBA" id="ARBA00007806"/>
    </source>
</evidence>